<evidence type="ECO:0000256" key="2">
    <source>
        <dbReference type="ARBA" id="ARBA00008034"/>
    </source>
</evidence>
<feature type="transmembrane region" description="Helical" evidence="7">
    <location>
        <begin position="83"/>
        <end position="106"/>
    </location>
</feature>
<protein>
    <submittedName>
        <fullName evidence="8">Zinc transport system permease protein</fullName>
    </submittedName>
</protein>
<gene>
    <name evidence="8" type="ORF">DFR40_2169</name>
</gene>
<dbReference type="GO" id="GO:0043190">
    <property type="term" value="C:ATP-binding cassette (ABC) transporter complex"/>
    <property type="evidence" value="ECO:0007669"/>
    <property type="project" value="InterPro"/>
</dbReference>
<dbReference type="Proteomes" id="UP000270626">
    <property type="component" value="Unassembled WGS sequence"/>
</dbReference>
<evidence type="ECO:0000256" key="3">
    <source>
        <dbReference type="ARBA" id="ARBA00022692"/>
    </source>
</evidence>
<reference evidence="8 9" key="1">
    <citation type="submission" date="2018-10" db="EMBL/GenBank/DDBJ databases">
        <title>Genomic Encyclopedia of Type Strains, Phase IV (KMG-IV): sequencing the most valuable type-strain genomes for metagenomic binning, comparative biology and taxonomic classification.</title>
        <authorList>
            <person name="Goeker M."/>
        </authorList>
    </citation>
    <scope>NUCLEOTIDE SEQUENCE [LARGE SCALE GENOMIC DNA]</scope>
    <source>
        <strain evidence="8 9">DSM 23841</strain>
    </source>
</reference>
<dbReference type="InterPro" id="IPR037294">
    <property type="entry name" value="ABC_BtuC-like"/>
</dbReference>
<feature type="transmembrane region" description="Helical" evidence="7">
    <location>
        <begin position="48"/>
        <end position="71"/>
    </location>
</feature>
<keyword evidence="9" id="KW-1185">Reference proteome</keyword>
<feature type="transmembrane region" description="Helical" evidence="7">
    <location>
        <begin position="126"/>
        <end position="143"/>
    </location>
</feature>
<dbReference type="EMBL" id="RBXP01000015">
    <property type="protein sequence ID" value="RKT58225.1"/>
    <property type="molecule type" value="Genomic_DNA"/>
</dbReference>
<accession>A0A495WBM2</accession>
<comment type="subcellular location">
    <subcellularLocation>
        <location evidence="6">Cell membrane</location>
        <topology evidence="6">Multi-pass membrane protein</topology>
    </subcellularLocation>
    <subcellularLocation>
        <location evidence="1">Membrane</location>
        <topology evidence="1">Multi-pass membrane protein</topology>
    </subcellularLocation>
</comment>
<evidence type="ECO:0000256" key="7">
    <source>
        <dbReference type="SAM" id="Phobius"/>
    </source>
</evidence>
<feature type="transmembrane region" description="Helical" evidence="7">
    <location>
        <begin position="186"/>
        <end position="203"/>
    </location>
</feature>
<dbReference type="OrthoDB" id="9180660at2"/>
<name>A0A495WBM2_9RHOO</name>
<comment type="similarity">
    <text evidence="2 6">Belongs to the ABC-3 integral membrane protein family.</text>
</comment>
<proteinExistence type="inferred from homology"/>
<evidence type="ECO:0000313" key="8">
    <source>
        <dbReference type="EMBL" id="RKT58225.1"/>
    </source>
</evidence>
<dbReference type="SUPFAM" id="SSF81345">
    <property type="entry name" value="ABC transporter involved in vitamin B12 uptake, BtuC"/>
    <property type="match status" value="1"/>
</dbReference>
<organism evidence="8 9">
    <name type="scientific">Azonexus fungiphilus</name>
    <dbReference type="NCBI Taxonomy" id="146940"/>
    <lineage>
        <taxon>Bacteria</taxon>
        <taxon>Pseudomonadati</taxon>
        <taxon>Pseudomonadota</taxon>
        <taxon>Betaproteobacteria</taxon>
        <taxon>Rhodocyclales</taxon>
        <taxon>Azonexaceae</taxon>
        <taxon>Azonexus</taxon>
    </lineage>
</organism>
<keyword evidence="6" id="KW-0813">Transport</keyword>
<keyword evidence="4 7" id="KW-1133">Transmembrane helix</keyword>
<comment type="caution">
    <text evidence="8">The sequence shown here is derived from an EMBL/GenBank/DDBJ whole genome shotgun (WGS) entry which is preliminary data.</text>
</comment>
<dbReference type="AlphaFoldDB" id="A0A495WBM2"/>
<evidence type="ECO:0000256" key="4">
    <source>
        <dbReference type="ARBA" id="ARBA00022989"/>
    </source>
</evidence>
<dbReference type="InterPro" id="IPR001626">
    <property type="entry name" value="ABC_TroCD"/>
</dbReference>
<sequence>MDADLFLVPFLAGLCLALLLPVLGCYLRLHDEWLAALSYSHVAAGGALLAMLGGVPAQAGGLLAAAAAALAKRPLAARLGQASVFPLLLLAGWAAGMLVAANHPLAERVGSALFDGQLYFADIPRLLWLLAASCGGLWLLRRLSRGLLLSRLYPDHFRLRGEAAWPLQGGFDLLAALLLALATTTLGVMATFALVFVPPWLTFRRAGGWRRGLRLAVLLGAAIYLVAFVAALALDQPFGPLLGLAAMAACILGGRRGP</sequence>
<dbReference type="Pfam" id="PF00950">
    <property type="entry name" value="ABC-3"/>
    <property type="match status" value="1"/>
</dbReference>
<dbReference type="RefSeq" id="WP_121458482.1">
    <property type="nucleotide sequence ID" value="NZ_RBXP01000015.1"/>
</dbReference>
<feature type="transmembrane region" description="Helical" evidence="7">
    <location>
        <begin position="215"/>
        <end position="232"/>
    </location>
</feature>
<evidence type="ECO:0000256" key="6">
    <source>
        <dbReference type="RuleBase" id="RU003943"/>
    </source>
</evidence>
<keyword evidence="5 7" id="KW-0472">Membrane</keyword>
<dbReference type="GO" id="GO:0055085">
    <property type="term" value="P:transmembrane transport"/>
    <property type="evidence" value="ECO:0007669"/>
    <property type="project" value="InterPro"/>
</dbReference>
<evidence type="ECO:0000256" key="5">
    <source>
        <dbReference type="ARBA" id="ARBA00023136"/>
    </source>
</evidence>
<keyword evidence="3 6" id="KW-0812">Transmembrane</keyword>
<evidence type="ECO:0000313" key="9">
    <source>
        <dbReference type="Proteomes" id="UP000270626"/>
    </source>
</evidence>
<evidence type="ECO:0000256" key="1">
    <source>
        <dbReference type="ARBA" id="ARBA00004141"/>
    </source>
</evidence>